<reference evidence="1" key="1">
    <citation type="submission" date="2014-09" db="EMBL/GenBank/DDBJ databases">
        <authorList>
            <person name="Magalhaes I.L.F."/>
            <person name="Oliveira U."/>
            <person name="Santos F.R."/>
            <person name="Vidigal T.H.D.A."/>
            <person name="Brescovit A.D."/>
            <person name="Santos A.J."/>
        </authorList>
    </citation>
    <scope>NUCLEOTIDE SEQUENCE</scope>
    <source>
        <tissue evidence="1">Shoot tissue taken approximately 20 cm above the soil surface</tissue>
    </source>
</reference>
<organism evidence="1">
    <name type="scientific">Arundo donax</name>
    <name type="common">Giant reed</name>
    <name type="synonym">Donax arundinaceus</name>
    <dbReference type="NCBI Taxonomy" id="35708"/>
    <lineage>
        <taxon>Eukaryota</taxon>
        <taxon>Viridiplantae</taxon>
        <taxon>Streptophyta</taxon>
        <taxon>Embryophyta</taxon>
        <taxon>Tracheophyta</taxon>
        <taxon>Spermatophyta</taxon>
        <taxon>Magnoliopsida</taxon>
        <taxon>Liliopsida</taxon>
        <taxon>Poales</taxon>
        <taxon>Poaceae</taxon>
        <taxon>PACMAD clade</taxon>
        <taxon>Arundinoideae</taxon>
        <taxon>Arundineae</taxon>
        <taxon>Arundo</taxon>
    </lineage>
</organism>
<accession>A0A0A9HVB0</accession>
<dbReference type="EMBL" id="GBRH01161038">
    <property type="protein sequence ID" value="JAE36858.1"/>
    <property type="molecule type" value="Transcribed_RNA"/>
</dbReference>
<reference evidence="1" key="2">
    <citation type="journal article" date="2015" name="Data Brief">
        <title>Shoot transcriptome of the giant reed, Arundo donax.</title>
        <authorList>
            <person name="Barrero R.A."/>
            <person name="Guerrero F.D."/>
            <person name="Moolhuijzen P."/>
            <person name="Goolsby J.A."/>
            <person name="Tidwell J."/>
            <person name="Bellgard S.E."/>
            <person name="Bellgard M.I."/>
        </authorList>
    </citation>
    <scope>NUCLEOTIDE SEQUENCE</scope>
    <source>
        <tissue evidence="1">Shoot tissue taken approximately 20 cm above the soil surface</tissue>
    </source>
</reference>
<evidence type="ECO:0000313" key="1">
    <source>
        <dbReference type="EMBL" id="JAE36858.1"/>
    </source>
</evidence>
<proteinExistence type="predicted"/>
<protein>
    <submittedName>
        <fullName evidence="1">Uncharacterized protein</fullName>
    </submittedName>
</protein>
<sequence>MSEYTLSTLI</sequence>
<name>A0A0A9HVB0_ARUDO</name>